<evidence type="ECO:0000259" key="6">
    <source>
        <dbReference type="Pfam" id="PF01368"/>
    </source>
</evidence>
<dbReference type="SUPFAM" id="SSF64182">
    <property type="entry name" value="DHH phosphoesterases"/>
    <property type="match status" value="1"/>
</dbReference>
<dbReference type="NCBIfam" id="TIGR00644">
    <property type="entry name" value="recJ"/>
    <property type="match status" value="1"/>
</dbReference>
<dbReference type="RefSeq" id="WP_251130612.1">
    <property type="nucleotide sequence ID" value="NZ_JANIEL010000009.1"/>
</dbReference>
<accession>A0ABW2PLJ4</accession>
<name>A0ABW2PLJ4_9BACL</name>
<proteinExistence type="inferred from homology"/>
<evidence type="ECO:0000256" key="2">
    <source>
        <dbReference type="ARBA" id="ARBA00019841"/>
    </source>
</evidence>
<dbReference type="GO" id="GO:0004527">
    <property type="term" value="F:exonuclease activity"/>
    <property type="evidence" value="ECO:0007669"/>
    <property type="project" value="UniProtKB-KW"/>
</dbReference>
<reference evidence="11" key="1">
    <citation type="journal article" date="2019" name="Int. J. Syst. Evol. Microbiol.">
        <title>The Global Catalogue of Microorganisms (GCM) 10K type strain sequencing project: providing services to taxonomists for standard genome sequencing and annotation.</title>
        <authorList>
            <consortium name="The Broad Institute Genomics Platform"/>
            <consortium name="The Broad Institute Genome Sequencing Center for Infectious Disease"/>
            <person name="Wu L."/>
            <person name="Ma J."/>
        </authorList>
    </citation>
    <scope>NUCLEOTIDE SEQUENCE [LARGE SCALE GENOMIC DNA]</scope>
    <source>
        <strain evidence="11">CCUG 55590</strain>
    </source>
</reference>
<dbReference type="Gene3D" id="3.90.1640.30">
    <property type="match status" value="1"/>
</dbReference>
<keyword evidence="11" id="KW-1185">Reference proteome</keyword>
<comment type="similarity">
    <text evidence="1">Belongs to the RecJ family.</text>
</comment>
<keyword evidence="5 10" id="KW-0269">Exonuclease</keyword>
<dbReference type="PANTHER" id="PTHR30255:SF2">
    <property type="entry name" value="SINGLE-STRANDED-DNA-SPECIFIC EXONUCLEASE RECJ"/>
    <property type="match status" value="1"/>
</dbReference>
<dbReference type="InterPro" id="IPR003156">
    <property type="entry name" value="DHHA1_dom"/>
</dbReference>
<feature type="domain" description="RecJ OB" evidence="9">
    <location>
        <begin position="473"/>
        <end position="579"/>
    </location>
</feature>
<evidence type="ECO:0000256" key="3">
    <source>
        <dbReference type="ARBA" id="ARBA00022722"/>
    </source>
</evidence>
<evidence type="ECO:0000259" key="8">
    <source>
        <dbReference type="Pfam" id="PF10141"/>
    </source>
</evidence>
<evidence type="ECO:0000256" key="4">
    <source>
        <dbReference type="ARBA" id="ARBA00022801"/>
    </source>
</evidence>
<dbReference type="Gene3D" id="3.10.310.30">
    <property type="match status" value="1"/>
</dbReference>
<sequence length="785" mass="88067">MSRRHIFHAVCYNLQLIGVKDMYHSKKQWLYPETNPDDVTRLQNELNISAQLATLLVQRGHQDVEAAKAFLYAEDELVFHDPYLFEQMEKVVARIKQAADEGEMVLIYGDYDVDGVSASSVMWHALTEIGVMAECYIPNRFTEGYGPNKEAFQWAANEGFTLVITVDCGISGIEEATLLKDLGVDLIITDHHEPKETLPDAYAIIHPHIDPRYPYDKLAGAGVALKVAHAVLGRMPEELLDLAVLGTIADLVPLDGENRLLAKKGIAALEASKRPGILALREVCGLGDSVLNEESVGFAFGPRINAAGRLDSAMPALQMLLAEHVEEALELAKQLDKQNKERQDIVKTITAEAKELVEASMTEDRVLVVASEKWNPGVVGIVASRLVEAYYRPVILLCHDPETGKAKGSGRSIDGFDLFKELSKNEDILPHFGGHPAAAGMTLQSENVAELRERLNRQAEGIPDDVFVPRVNVDLKLTVNDVSLDLISEIAKLAPFGMGNPSPRVVVADAKLRDIRQIGRDATHLKVQLAGDKRELDGIGFGFGHVVSEISQMAHISVMGSLQVNEWNGMRKPQLMIQDLRVDDFQVFDYRGKKKSVQELKDLPKEHTSFLSFQGIAEDYPLHEGDEPLNRFVVLLDLPDDEEVLAEKLHEGVERIYCAFGQGDSFFERLPSREDFRTYYVHMATCERKNLRENLIRLSKERKWSKNTIQFMHQVFSELEFLVTMEDGLPGVNPEAPKRDLTEAPCYQRRIGCQQLEERFVYASLAELKERLQSLRSNKMQEAYT</sequence>
<dbReference type="InterPro" id="IPR004610">
    <property type="entry name" value="RecJ"/>
</dbReference>
<evidence type="ECO:0000259" key="7">
    <source>
        <dbReference type="Pfam" id="PF02272"/>
    </source>
</evidence>
<dbReference type="Pfam" id="PF02272">
    <property type="entry name" value="DHHA1"/>
    <property type="match status" value="1"/>
</dbReference>
<keyword evidence="3" id="KW-0540">Nuclease</keyword>
<feature type="domain" description="DHHA1" evidence="7">
    <location>
        <begin position="365"/>
        <end position="459"/>
    </location>
</feature>
<organism evidence="10 11">
    <name type="scientific">Exiguobacterium aestuarii</name>
    <dbReference type="NCBI Taxonomy" id="273527"/>
    <lineage>
        <taxon>Bacteria</taxon>
        <taxon>Bacillati</taxon>
        <taxon>Bacillota</taxon>
        <taxon>Bacilli</taxon>
        <taxon>Bacillales</taxon>
        <taxon>Bacillales Family XII. Incertae Sedis</taxon>
        <taxon>Exiguobacterium</taxon>
    </lineage>
</organism>
<dbReference type="Pfam" id="PF17768">
    <property type="entry name" value="RecJ_OB"/>
    <property type="match status" value="1"/>
</dbReference>
<dbReference type="PANTHER" id="PTHR30255">
    <property type="entry name" value="SINGLE-STRANDED-DNA-SPECIFIC EXONUCLEASE RECJ"/>
    <property type="match status" value="1"/>
</dbReference>
<keyword evidence="4" id="KW-0378">Hydrolase</keyword>
<evidence type="ECO:0000313" key="11">
    <source>
        <dbReference type="Proteomes" id="UP001596439"/>
    </source>
</evidence>
<comment type="caution">
    <text evidence="10">The sequence shown here is derived from an EMBL/GenBank/DDBJ whole genome shotgun (WGS) entry which is preliminary data.</text>
</comment>
<evidence type="ECO:0000259" key="9">
    <source>
        <dbReference type="Pfam" id="PF17768"/>
    </source>
</evidence>
<dbReference type="InterPro" id="IPR041122">
    <property type="entry name" value="RecJ_OB"/>
</dbReference>
<evidence type="ECO:0000313" key="10">
    <source>
        <dbReference type="EMBL" id="MFC7390318.1"/>
    </source>
</evidence>
<dbReference type="Pfam" id="PF10141">
    <property type="entry name" value="ssDNA-exonuc_C"/>
    <property type="match status" value="1"/>
</dbReference>
<feature type="domain" description="Single-stranded-DNA-specific exonuclease RecJ C-terminal" evidence="8">
    <location>
        <begin position="586"/>
        <end position="770"/>
    </location>
</feature>
<dbReference type="Proteomes" id="UP001596439">
    <property type="component" value="Unassembled WGS sequence"/>
</dbReference>
<dbReference type="EMBL" id="JBHTCE010000001">
    <property type="protein sequence ID" value="MFC7390318.1"/>
    <property type="molecule type" value="Genomic_DNA"/>
</dbReference>
<protein>
    <recommendedName>
        <fullName evidence="2">Single-stranded-DNA-specific exonuclease RecJ</fullName>
    </recommendedName>
</protein>
<dbReference type="InterPro" id="IPR038763">
    <property type="entry name" value="DHH_sf"/>
</dbReference>
<evidence type="ECO:0000256" key="1">
    <source>
        <dbReference type="ARBA" id="ARBA00005915"/>
    </source>
</evidence>
<dbReference type="InterPro" id="IPR051673">
    <property type="entry name" value="SSDNA_exonuclease_RecJ"/>
</dbReference>
<dbReference type="InterPro" id="IPR018779">
    <property type="entry name" value="RecJ_C"/>
</dbReference>
<dbReference type="InterPro" id="IPR001667">
    <property type="entry name" value="DDH_dom"/>
</dbReference>
<evidence type="ECO:0000256" key="5">
    <source>
        <dbReference type="ARBA" id="ARBA00022839"/>
    </source>
</evidence>
<feature type="domain" description="DDH" evidence="6">
    <location>
        <begin position="105"/>
        <end position="247"/>
    </location>
</feature>
<gene>
    <name evidence="10" type="primary">recJ</name>
    <name evidence="10" type="ORF">ACFQO8_09165</name>
</gene>
<dbReference type="Pfam" id="PF01368">
    <property type="entry name" value="DHH"/>
    <property type="match status" value="1"/>
</dbReference>